<dbReference type="KEGG" id="nano:G5V58_18810"/>
<dbReference type="InterPro" id="IPR036097">
    <property type="entry name" value="HisK_dim/P_sf"/>
</dbReference>
<keyword evidence="15" id="KW-1185">Reference proteome</keyword>
<dbReference type="PANTHER" id="PTHR43304">
    <property type="entry name" value="PHYTOCHROME-LIKE PROTEIN CPH1"/>
    <property type="match status" value="1"/>
</dbReference>
<dbReference type="InterPro" id="IPR003660">
    <property type="entry name" value="HAMP_dom"/>
</dbReference>
<dbReference type="Pfam" id="PF05227">
    <property type="entry name" value="CHASE3"/>
    <property type="match status" value="1"/>
</dbReference>
<feature type="transmembrane region" description="Helical" evidence="11">
    <location>
        <begin position="186"/>
        <end position="206"/>
    </location>
</feature>
<comment type="subcellular location">
    <subcellularLocation>
        <location evidence="2">Cell membrane</location>
    </subcellularLocation>
</comment>
<evidence type="ECO:0000259" key="12">
    <source>
        <dbReference type="PROSITE" id="PS50109"/>
    </source>
</evidence>
<dbReference type="PRINTS" id="PR00344">
    <property type="entry name" value="BCTRLSENSOR"/>
</dbReference>
<dbReference type="InterPro" id="IPR004358">
    <property type="entry name" value="Sig_transdc_His_kin-like_C"/>
</dbReference>
<proteinExistence type="predicted"/>
<dbReference type="CDD" id="cd06225">
    <property type="entry name" value="HAMP"/>
    <property type="match status" value="1"/>
</dbReference>
<dbReference type="Proteomes" id="UP000502996">
    <property type="component" value="Chromosome"/>
</dbReference>
<dbReference type="InterPro" id="IPR036890">
    <property type="entry name" value="HATPase_C_sf"/>
</dbReference>
<dbReference type="AlphaFoldDB" id="A0A6G6WGV2"/>
<comment type="catalytic activity">
    <reaction evidence="1">
        <text>ATP + protein L-histidine = ADP + protein N-phospho-L-histidine.</text>
        <dbReference type="EC" id="2.7.13.3"/>
    </reaction>
</comment>
<dbReference type="PANTHER" id="PTHR43304:SF1">
    <property type="entry name" value="PAC DOMAIN-CONTAINING PROTEIN"/>
    <property type="match status" value="1"/>
</dbReference>
<dbReference type="SUPFAM" id="SSF55874">
    <property type="entry name" value="ATPase domain of HSP90 chaperone/DNA topoisomerase II/histidine kinase"/>
    <property type="match status" value="1"/>
</dbReference>
<dbReference type="GO" id="GO:0000155">
    <property type="term" value="F:phosphorelay sensor kinase activity"/>
    <property type="evidence" value="ECO:0007669"/>
    <property type="project" value="InterPro"/>
</dbReference>
<dbReference type="PROSITE" id="PS50885">
    <property type="entry name" value="HAMP"/>
    <property type="match status" value="1"/>
</dbReference>
<dbReference type="Gene3D" id="6.10.340.10">
    <property type="match status" value="1"/>
</dbReference>
<keyword evidence="5" id="KW-0808">Transferase</keyword>
<dbReference type="SMART" id="SM00387">
    <property type="entry name" value="HATPase_c"/>
    <property type="match status" value="1"/>
</dbReference>
<dbReference type="GO" id="GO:0005886">
    <property type="term" value="C:plasma membrane"/>
    <property type="evidence" value="ECO:0007669"/>
    <property type="project" value="UniProtKB-SubCell"/>
</dbReference>
<dbReference type="InterPro" id="IPR052162">
    <property type="entry name" value="Sensor_kinase/Photoreceptor"/>
</dbReference>
<keyword evidence="11" id="KW-0472">Membrane</keyword>
<evidence type="ECO:0000256" key="3">
    <source>
        <dbReference type="ARBA" id="ARBA00012438"/>
    </source>
</evidence>
<protein>
    <recommendedName>
        <fullName evidence="3">histidine kinase</fullName>
        <ecNumber evidence="3">2.7.13.3</ecNumber>
    </recommendedName>
</protein>
<evidence type="ECO:0000313" key="15">
    <source>
        <dbReference type="Proteomes" id="UP000502996"/>
    </source>
</evidence>
<reference evidence="14 15" key="1">
    <citation type="submission" date="2020-02" db="EMBL/GenBank/DDBJ databases">
        <title>Full genome sequence of Nocardioides sp. R-3366.</title>
        <authorList>
            <person name="Im W.-T."/>
        </authorList>
    </citation>
    <scope>NUCLEOTIDE SEQUENCE [LARGE SCALE GENOMIC DNA]</scope>
    <source>
        <strain evidence="14 15">R-3366</strain>
    </source>
</reference>
<keyword evidence="4" id="KW-0597">Phosphoprotein</keyword>
<evidence type="ECO:0000256" key="7">
    <source>
        <dbReference type="ARBA" id="ARBA00022777"/>
    </source>
</evidence>
<dbReference type="SMART" id="SM00388">
    <property type="entry name" value="HisKA"/>
    <property type="match status" value="1"/>
</dbReference>
<evidence type="ECO:0000256" key="2">
    <source>
        <dbReference type="ARBA" id="ARBA00004236"/>
    </source>
</evidence>
<evidence type="ECO:0000256" key="6">
    <source>
        <dbReference type="ARBA" id="ARBA00022692"/>
    </source>
</evidence>
<keyword evidence="8 11" id="KW-1133">Transmembrane helix</keyword>
<keyword evidence="7" id="KW-0418">Kinase</keyword>
<dbReference type="EMBL" id="CP049257">
    <property type="protein sequence ID" value="QIG44561.1"/>
    <property type="molecule type" value="Genomic_DNA"/>
</dbReference>
<name>A0A6G6WGV2_9ACTN</name>
<evidence type="ECO:0000256" key="10">
    <source>
        <dbReference type="SAM" id="MobiDB-lite"/>
    </source>
</evidence>
<dbReference type="InterPro" id="IPR007891">
    <property type="entry name" value="CHASE3"/>
</dbReference>
<evidence type="ECO:0000256" key="11">
    <source>
        <dbReference type="SAM" id="Phobius"/>
    </source>
</evidence>
<dbReference type="Gene3D" id="3.30.565.10">
    <property type="entry name" value="Histidine kinase-like ATPase, C-terminal domain"/>
    <property type="match status" value="1"/>
</dbReference>
<dbReference type="EC" id="2.7.13.3" evidence="3"/>
<keyword evidence="9" id="KW-0902">Two-component regulatory system</keyword>
<dbReference type="PROSITE" id="PS50109">
    <property type="entry name" value="HIS_KIN"/>
    <property type="match status" value="1"/>
</dbReference>
<evidence type="ECO:0000256" key="4">
    <source>
        <dbReference type="ARBA" id="ARBA00022553"/>
    </source>
</evidence>
<dbReference type="Gene3D" id="1.10.287.130">
    <property type="match status" value="1"/>
</dbReference>
<gene>
    <name evidence="14" type="ORF">G5V58_18810</name>
</gene>
<evidence type="ECO:0000256" key="1">
    <source>
        <dbReference type="ARBA" id="ARBA00000085"/>
    </source>
</evidence>
<keyword evidence="6 11" id="KW-0812">Transmembrane</keyword>
<evidence type="ECO:0000256" key="8">
    <source>
        <dbReference type="ARBA" id="ARBA00022989"/>
    </source>
</evidence>
<dbReference type="InterPro" id="IPR003661">
    <property type="entry name" value="HisK_dim/P_dom"/>
</dbReference>
<evidence type="ECO:0000256" key="9">
    <source>
        <dbReference type="ARBA" id="ARBA00023012"/>
    </source>
</evidence>
<organism evidence="14 15">
    <name type="scientific">Nocardioides anomalus</name>
    <dbReference type="NCBI Taxonomy" id="2712223"/>
    <lineage>
        <taxon>Bacteria</taxon>
        <taxon>Bacillati</taxon>
        <taxon>Actinomycetota</taxon>
        <taxon>Actinomycetes</taxon>
        <taxon>Propionibacteriales</taxon>
        <taxon>Nocardioidaceae</taxon>
        <taxon>Nocardioides</taxon>
    </lineage>
</organism>
<accession>A0A6G6WGV2</accession>
<dbReference type="InterPro" id="IPR005467">
    <property type="entry name" value="His_kinase_dom"/>
</dbReference>
<dbReference type="SUPFAM" id="SSF158472">
    <property type="entry name" value="HAMP domain-like"/>
    <property type="match status" value="1"/>
</dbReference>
<dbReference type="InterPro" id="IPR003594">
    <property type="entry name" value="HATPase_dom"/>
</dbReference>
<dbReference type="SUPFAM" id="SSF47384">
    <property type="entry name" value="Homodimeric domain of signal transducing histidine kinase"/>
    <property type="match status" value="1"/>
</dbReference>
<evidence type="ECO:0000259" key="13">
    <source>
        <dbReference type="PROSITE" id="PS50885"/>
    </source>
</evidence>
<feature type="region of interest" description="Disordered" evidence="10">
    <location>
        <begin position="502"/>
        <end position="523"/>
    </location>
</feature>
<evidence type="ECO:0000313" key="14">
    <source>
        <dbReference type="EMBL" id="QIG44561.1"/>
    </source>
</evidence>
<feature type="domain" description="HAMP" evidence="13">
    <location>
        <begin position="211"/>
        <end position="263"/>
    </location>
</feature>
<dbReference type="Pfam" id="PF00672">
    <property type="entry name" value="HAMP"/>
    <property type="match status" value="1"/>
</dbReference>
<dbReference type="Pfam" id="PF00512">
    <property type="entry name" value="HisKA"/>
    <property type="match status" value="1"/>
</dbReference>
<dbReference type="FunFam" id="3.30.565.10:FF:000006">
    <property type="entry name" value="Sensor histidine kinase WalK"/>
    <property type="match status" value="1"/>
</dbReference>
<dbReference type="Pfam" id="PF02518">
    <property type="entry name" value="HATPase_c"/>
    <property type="match status" value="1"/>
</dbReference>
<dbReference type="CDD" id="cd00082">
    <property type="entry name" value="HisKA"/>
    <property type="match status" value="1"/>
</dbReference>
<evidence type="ECO:0000256" key="5">
    <source>
        <dbReference type="ARBA" id="ARBA00022679"/>
    </source>
</evidence>
<dbReference type="SMART" id="SM00304">
    <property type="entry name" value="HAMP"/>
    <property type="match status" value="1"/>
</dbReference>
<dbReference type="RefSeq" id="WP_165236207.1">
    <property type="nucleotide sequence ID" value="NZ_CP049257.1"/>
</dbReference>
<sequence>MSSAGAWSLRTRTFRAIAGVLALLLALLVAVAYLLWNVKQTGDELLDHWDPAYQVNQNLLNAMVNEETGMRGYALGQDEALLEPYDVYTLLETGAQGTLRAYVRDEPELLRLYDATVTAITAWHTDYAEPIIAAVRAGDTGAGERAASEEARASFDRIRAASAQLTQALDDKRAEVSDERERAFTYLWIAGGVGTALLLLTGLALARGLRRGVLRPIDGLVAQTRQVARGDLDLEIAQEGPAEIQGLAADVDSMRGSLASQIGRLERARERIAERSAELARSNADLEQFAYVASHDLSEPLRKVTNFCQLLERQYADQLDDKARTYIAFMVDGAKRMQILINDLLDFSRVGRTTDQFRPVDLELKLERALSNLELELQESDAVVEHDPLPTVPGDATLLTALLQNLVGNAVKYRDPSRPPHVRISVEQTADECTITVDDNGIGIDAQYAERIFQIFQRLHLRDQYGGTGIGLALCRKIVEFHRGRLWLAEKDGPGARFQFTLPTTQPHPETADDDEPALPVAT</sequence>
<feature type="domain" description="Histidine kinase" evidence="12">
    <location>
        <begin position="292"/>
        <end position="506"/>
    </location>
</feature>